<accession>A0A6J4PT74</accession>
<reference evidence="1" key="1">
    <citation type="submission" date="2020-02" db="EMBL/GenBank/DDBJ databases">
        <authorList>
            <person name="Meier V. D."/>
        </authorList>
    </citation>
    <scope>NUCLEOTIDE SEQUENCE</scope>
    <source>
        <strain evidence="1">AVDCRST_MAG55</strain>
    </source>
</reference>
<gene>
    <name evidence="1" type="ORF">AVDCRST_MAG55-2273</name>
</gene>
<dbReference type="AlphaFoldDB" id="A0A6J4PT74"/>
<protein>
    <submittedName>
        <fullName evidence="1">Oxidoreductase</fullName>
    </submittedName>
</protein>
<dbReference type="SUPFAM" id="SSF51430">
    <property type="entry name" value="NAD(P)-linked oxidoreductase"/>
    <property type="match status" value="1"/>
</dbReference>
<proteinExistence type="predicted"/>
<sequence length="72" mass="7564">MDYRSLGRTGISVSPYCLGAMMFGAVGNPDHDDSIQGMTLIQMAIAFVTRHPAATSGTMFRISAEGGSVLPV</sequence>
<dbReference type="InterPro" id="IPR036812">
    <property type="entry name" value="NAD(P)_OxRdtase_dom_sf"/>
</dbReference>
<evidence type="ECO:0000313" key="1">
    <source>
        <dbReference type="EMBL" id="CAA9425352.1"/>
    </source>
</evidence>
<dbReference type="EMBL" id="CADCUZ010000107">
    <property type="protein sequence ID" value="CAA9425352.1"/>
    <property type="molecule type" value="Genomic_DNA"/>
</dbReference>
<name>A0A6J4PT74_9ACTN</name>
<organism evidence="1">
    <name type="scientific">uncultured Rubrobacteraceae bacterium</name>
    <dbReference type="NCBI Taxonomy" id="349277"/>
    <lineage>
        <taxon>Bacteria</taxon>
        <taxon>Bacillati</taxon>
        <taxon>Actinomycetota</taxon>
        <taxon>Rubrobacteria</taxon>
        <taxon>Rubrobacterales</taxon>
        <taxon>Rubrobacteraceae</taxon>
        <taxon>environmental samples</taxon>
    </lineage>
</organism>